<keyword evidence="4" id="KW-0812">Transmembrane</keyword>
<dbReference type="InterPro" id="IPR051907">
    <property type="entry name" value="DoxX-like_oxidoreductase"/>
</dbReference>
<evidence type="ECO:0000256" key="6">
    <source>
        <dbReference type="ARBA" id="ARBA00023136"/>
    </source>
</evidence>
<keyword evidence="3" id="KW-1003">Cell membrane</keyword>
<proteinExistence type="inferred from homology"/>
<keyword evidence="9" id="KW-1185">Reference proteome</keyword>
<dbReference type="PANTHER" id="PTHR33452">
    <property type="entry name" value="OXIDOREDUCTASE CATD-RELATED"/>
    <property type="match status" value="1"/>
</dbReference>
<gene>
    <name evidence="8" type="ORF">GCM10022197_14410</name>
</gene>
<dbReference type="EMBL" id="BAAAYR010000001">
    <property type="protein sequence ID" value="GAA3560057.1"/>
    <property type="molecule type" value="Genomic_DNA"/>
</dbReference>
<evidence type="ECO:0000256" key="7">
    <source>
        <dbReference type="SAM" id="MobiDB-lite"/>
    </source>
</evidence>
<dbReference type="RefSeq" id="WP_204911594.1">
    <property type="nucleotide sequence ID" value="NZ_BAAAYR010000001.1"/>
</dbReference>
<accession>A0ABP6X1L0</accession>
<evidence type="ECO:0008006" key="10">
    <source>
        <dbReference type="Google" id="ProtNLM"/>
    </source>
</evidence>
<dbReference type="PANTHER" id="PTHR33452:SF1">
    <property type="entry name" value="INNER MEMBRANE PROTEIN YPHA-RELATED"/>
    <property type="match status" value="1"/>
</dbReference>
<comment type="caution">
    <text evidence="8">The sequence shown here is derived from an EMBL/GenBank/DDBJ whole genome shotgun (WGS) entry which is preliminary data.</text>
</comment>
<protein>
    <recommendedName>
        <fullName evidence="10">Oxidoreductase</fullName>
    </recommendedName>
</protein>
<keyword evidence="6" id="KW-0472">Membrane</keyword>
<feature type="compositionally biased region" description="Acidic residues" evidence="7">
    <location>
        <begin position="178"/>
        <end position="189"/>
    </location>
</feature>
<evidence type="ECO:0000256" key="4">
    <source>
        <dbReference type="ARBA" id="ARBA00022692"/>
    </source>
</evidence>
<evidence type="ECO:0000313" key="8">
    <source>
        <dbReference type="EMBL" id="GAA3560057.1"/>
    </source>
</evidence>
<dbReference type="Pfam" id="PF07681">
    <property type="entry name" value="DoxX"/>
    <property type="match status" value="1"/>
</dbReference>
<evidence type="ECO:0000256" key="2">
    <source>
        <dbReference type="ARBA" id="ARBA00006679"/>
    </source>
</evidence>
<dbReference type="Proteomes" id="UP001500767">
    <property type="component" value="Unassembled WGS sequence"/>
</dbReference>
<comment type="similarity">
    <text evidence="2">Belongs to the DoxX family.</text>
</comment>
<evidence type="ECO:0000313" key="9">
    <source>
        <dbReference type="Proteomes" id="UP001500767"/>
    </source>
</evidence>
<evidence type="ECO:0000256" key="3">
    <source>
        <dbReference type="ARBA" id="ARBA00022475"/>
    </source>
</evidence>
<keyword evidence="5" id="KW-1133">Transmembrane helix</keyword>
<evidence type="ECO:0000256" key="5">
    <source>
        <dbReference type="ARBA" id="ARBA00022989"/>
    </source>
</evidence>
<reference evidence="9" key="1">
    <citation type="journal article" date="2019" name="Int. J. Syst. Evol. Microbiol.">
        <title>The Global Catalogue of Microorganisms (GCM) 10K type strain sequencing project: providing services to taxonomists for standard genome sequencing and annotation.</title>
        <authorList>
            <consortium name="The Broad Institute Genomics Platform"/>
            <consortium name="The Broad Institute Genome Sequencing Center for Infectious Disease"/>
            <person name="Wu L."/>
            <person name="Ma J."/>
        </authorList>
    </citation>
    <scope>NUCLEOTIDE SEQUENCE [LARGE SCALE GENOMIC DNA]</scope>
    <source>
        <strain evidence="9">JCM 16540</strain>
    </source>
</reference>
<comment type="subcellular location">
    <subcellularLocation>
        <location evidence="1">Cell membrane</location>
        <topology evidence="1">Multi-pass membrane protein</topology>
    </subcellularLocation>
</comment>
<name>A0ABP6X1L0_9ACTN</name>
<organism evidence="8 9">
    <name type="scientific">Microlunatus spumicola</name>
    <dbReference type="NCBI Taxonomy" id="81499"/>
    <lineage>
        <taxon>Bacteria</taxon>
        <taxon>Bacillati</taxon>
        <taxon>Actinomycetota</taxon>
        <taxon>Actinomycetes</taxon>
        <taxon>Propionibacteriales</taxon>
        <taxon>Propionibacteriaceae</taxon>
        <taxon>Microlunatus</taxon>
    </lineage>
</organism>
<dbReference type="InterPro" id="IPR032808">
    <property type="entry name" value="DoxX"/>
</dbReference>
<evidence type="ECO:0000256" key="1">
    <source>
        <dbReference type="ARBA" id="ARBA00004651"/>
    </source>
</evidence>
<feature type="region of interest" description="Disordered" evidence="7">
    <location>
        <begin position="169"/>
        <end position="189"/>
    </location>
</feature>
<sequence>MSKSTDLGLLALRLGFGAAAASHGAQKLLGWFGGYGIEGTGGFFESVGFTPGKRNATLAGVAEMGGGLAVALGLGTGPAGAALTGNMVVASSFHGFEKFYAADGGPELPLAYAAVGTALTLTGAGRYSLDAVTGHVLDKPWMRAVAYVGAVGAAAAVIVARRNELANRPAPEVVSETTIDEAESPNDPS</sequence>